<dbReference type="InterPro" id="IPR050313">
    <property type="entry name" value="Carb_Metab_HTH_regulators"/>
</dbReference>
<dbReference type="STRING" id="1088869.GMO_00450"/>
<dbReference type="Gene3D" id="1.10.10.10">
    <property type="entry name" value="Winged helix-like DNA-binding domain superfamily/Winged helix DNA-binding domain"/>
    <property type="match status" value="1"/>
</dbReference>
<keyword evidence="7" id="KW-1185">Reference proteome</keyword>
<proteinExistence type="predicted"/>
<keyword evidence="2" id="KW-0238">DNA-binding</keyword>
<gene>
    <name evidence="6" type="ORF">GMO_00450</name>
</gene>
<comment type="caution">
    <text evidence="6">The sequence shown here is derived from an EMBL/GenBank/DDBJ whole genome shotgun (WGS) entry which is preliminary data.</text>
</comment>
<accession>G6XEY0</accession>
<dbReference type="PROSITE" id="PS00894">
    <property type="entry name" value="HTH_DEOR_1"/>
    <property type="match status" value="1"/>
</dbReference>
<dbReference type="PRINTS" id="PR00037">
    <property type="entry name" value="HTHLACR"/>
</dbReference>
<dbReference type="Pfam" id="PF08220">
    <property type="entry name" value="HTH_DeoR"/>
    <property type="match status" value="1"/>
</dbReference>
<protein>
    <submittedName>
        <fullName evidence="6">Transcriptional regulator, DeoR family protein</fullName>
    </submittedName>
</protein>
<keyword evidence="1" id="KW-0805">Transcription regulation</keyword>
<organism evidence="6 7">
    <name type="scientific">Gluconobacter morbifer G707</name>
    <dbReference type="NCBI Taxonomy" id="1088869"/>
    <lineage>
        <taxon>Bacteria</taxon>
        <taxon>Pseudomonadati</taxon>
        <taxon>Pseudomonadota</taxon>
        <taxon>Alphaproteobacteria</taxon>
        <taxon>Acetobacterales</taxon>
        <taxon>Acetobacteraceae</taxon>
        <taxon>Gluconobacter</taxon>
    </lineage>
</organism>
<keyword evidence="4" id="KW-0175">Coiled coil</keyword>
<dbReference type="Pfam" id="PF00455">
    <property type="entry name" value="DeoRC"/>
    <property type="match status" value="1"/>
</dbReference>
<dbReference type="PROSITE" id="PS51000">
    <property type="entry name" value="HTH_DEOR_2"/>
    <property type="match status" value="1"/>
</dbReference>
<feature type="coiled-coil region" evidence="4">
    <location>
        <begin position="25"/>
        <end position="78"/>
    </location>
</feature>
<dbReference type="PANTHER" id="PTHR30363">
    <property type="entry name" value="HTH-TYPE TRANSCRIPTIONAL REGULATOR SRLR-RELATED"/>
    <property type="match status" value="1"/>
</dbReference>
<dbReference type="EMBL" id="AGQV01000001">
    <property type="protein sequence ID" value="EHH68738.1"/>
    <property type="molecule type" value="Genomic_DNA"/>
</dbReference>
<dbReference type="InterPro" id="IPR036388">
    <property type="entry name" value="WH-like_DNA-bd_sf"/>
</dbReference>
<dbReference type="InterPro" id="IPR036390">
    <property type="entry name" value="WH_DNA-bd_sf"/>
</dbReference>
<evidence type="ECO:0000256" key="1">
    <source>
        <dbReference type="ARBA" id="ARBA00023015"/>
    </source>
</evidence>
<dbReference type="InterPro" id="IPR018356">
    <property type="entry name" value="Tscrpt_reg_HTH_DeoR_CS"/>
</dbReference>
<dbReference type="SUPFAM" id="SSF46785">
    <property type="entry name" value="Winged helix' DNA-binding domain"/>
    <property type="match status" value="1"/>
</dbReference>
<dbReference type="AlphaFoldDB" id="G6XEY0"/>
<dbReference type="InterPro" id="IPR037171">
    <property type="entry name" value="NagB/RpiA_transferase-like"/>
</dbReference>
<dbReference type="InterPro" id="IPR014036">
    <property type="entry name" value="DeoR-like_C"/>
</dbReference>
<evidence type="ECO:0000313" key="7">
    <source>
        <dbReference type="Proteomes" id="UP000004949"/>
    </source>
</evidence>
<dbReference type="eggNOG" id="COG1349">
    <property type="taxonomic scope" value="Bacteria"/>
</dbReference>
<reference evidence="6 7" key="1">
    <citation type="submission" date="2011-10" db="EMBL/GenBank/DDBJ databases">
        <title>Genome sequence of Gluconobacter morbifer G707, isolated from Drosophila gut.</title>
        <authorList>
            <person name="Lee W.-J."/>
            <person name="Kim E.-K."/>
        </authorList>
    </citation>
    <scope>NUCLEOTIDE SEQUENCE [LARGE SCALE GENOMIC DNA]</scope>
    <source>
        <strain evidence="6 7">G707</strain>
    </source>
</reference>
<sequence>MAGDRLTRIRRYLYFNGMTGVHELAEQMEASLATVRRDLQRLEEQGVIVRTHGGAALADAVEREVAFEAREHQQLDNKRAIADLVFPHIRRGSAVFLDAGTTVLQLARRLRLDPMPLTVFTNNMTVADTLSGTDGVDVNLLGGRVRHFNRCLVGLLAEQAIEGLWFDQVFLGASAVQPDDTISTPDSGEASLNAVMMRRTDDCLLLADSSKFGRHSTFRVGRLDQISRIFTDHELEEDVGRSLRERGHQLFLTRKP</sequence>
<dbReference type="SMART" id="SM01134">
    <property type="entry name" value="DeoRC"/>
    <property type="match status" value="1"/>
</dbReference>
<evidence type="ECO:0000256" key="2">
    <source>
        <dbReference type="ARBA" id="ARBA00023125"/>
    </source>
</evidence>
<dbReference type="SMART" id="SM00420">
    <property type="entry name" value="HTH_DEOR"/>
    <property type="match status" value="1"/>
</dbReference>
<dbReference type="PATRIC" id="fig|1088869.3.peg.43"/>
<dbReference type="GO" id="GO:0003677">
    <property type="term" value="F:DNA binding"/>
    <property type="evidence" value="ECO:0007669"/>
    <property type="project" value="UniProtKB-KW"/>
</dbReference>
<keyword evidence="3" id="KW-0804">Transcription</keyword>
<dbReference type="PANTHER" id="PTHR30363:SF44">
    <property type="entry name" value="AGA OPERON TRANSCRIPTIONAL REPRESSOR-RELATED"/>
    <property type="match status" value="1"/>
</dbReference>
<dbReference type="RefSeq" id="WP_008850196.1">
    <property type="nucleotide sequence ID" value="NZ_AGQV01000001.1"/>
</dbReference>
<evidence type="ECO:0000313" key="6">
    <source>
        <dbReference type="EMBL" id="EHH68738.1"/>
    </source>
</evidence>
<evidence type="ECO:0000256" key="4">
    <source>
        <dbReference type="SAM" id="Coils"/>
    </source>
</evidence>
<dbReference type="GO" id="GO:0003700">
    <property type="term" value="F:DNA-binding transcription factor activity"/>
    <property type="evidence" value="ECO:0007669"/>
    <property type="project" value="InterPro"/>
</dbReference>
<dbReference type="Proteomes" id="UP000004949">
    <property type="component" value="Unassembled WGS sequence"/>
</dbReference>
<dbReference type="InterPro" id="IPR001034">
    <property type="entry name" value="DeoR_HTH"/>
</dbReference>
<dbReference type="SUPFAM" id="SSF100950">
    <property type="entry name" value="NagB/RpiA/CoA transferase-like"/>
    <property type="match status" value="1"/>
</dbReference>
<name>G6XEY0_9PROT</name>
<evidence type="ECO:0000256" key="3">
    <source>
        <dbReference type="ARBA" id="ARBA00023163"/>
    </source>
</evidence>
<evidence type="ECO:0000259" key="5">
    <source>
        <dbReference type="PROSITE" id="PS51000"/>
    </source>
</evidence>
<feature type="domain" description="HTH deoR-type" evidence="5">
    <location>
        <begin position="2"/>
        <end position="57"/>
    </location>
</feature>
<dbReference type="OrthoDB" id="5685843at2"/>